<sequence length="86" mass="9588">SKVEVVVVDGLTMGHPRCAEPTCFNALPRNRNKKRYCEAHDDYHNICAVVGCTSRITAGSMTCSDPQHSAMEALHIERGKSIFRLR</sequence>
<protein>
    <recommendedName>
        <fullName evidence="1">CxC6 like cysteine cluster associated with KDZ domain-containing protein</fullName>
    </recommendedName>
</protein>
<gene>
    <name evidence="2" type="ORF">STEHIDRAFT_44383</name>
</gene>
<dbReference type="RefSeq" id="XP_007311950.1">
    <property type="nucleotide sequence ID" value="XM_007311888.1"/>
</dbReference>
<dbReference type="KEGG" id="shs:STEHIDRAFT_44383"/>
<reference evidence="3" key="1">
    <citation type="journal article" date="2012" name="Science">
        <title>The Paleozoic origin of enzymatic lignin decomposition reconstructed from 31 fungal genomes.</title>
        <authorList>
            <person name="Floudas D."/>
            <person name="Binder M."/>
            <person name="Riley R."/>
            <person name="Barry K."/>
            <person name="Blanchette R.A."/>
            <person name="Henrissat B."/>
            <person name="Martinez A.T."/>
            <person name="Otillar R."/>
            <person name="Spatafora J.W."/>
            <person name="Yadav J.S."/>
            <person name="Aerts A."/>
            <person name="Benoit I."/>
            <person name="Boyd A."/>
            <person name="Carlson A."/>
            <person name="Copeland A."/>
            <person name="Coutinho P.M."/>
            <person name="de Vries R.P."/>
            <person name="Ferreira P."/>
            <person name="Findley K."/>
            <person name="Foster B."/>
            <person name="Gaskell J."/>
            <person name="Glotzer D."/>
            <person name="Gorecki P."/>
            <person name="Heitman J."/>
            <person name="Hesse C."/>
            <person name="Hori C."/>
            <person name="Igarashi K."/>
            <person name="Jurgens J.A."/>
            <person name="Kallen N."/>
            <person name="Kersten P."/>
            <person name="Kohler A."/>
            <person name="Kuees U."/>
            <person name="Kumar T.K.A."/>
            <person name="Kuo A."/>
            <person name="LaButti K."/>
            <person name="Larrondo L.F."/>
            <person name="Lindquist E."/>
            <person name="Ling A."/>
            <person name="Lombard V."/>
            <person name="Lucas S."/>
            <person name="Lundell T."/>
            <person name="Martin R."/>
            <person name="McLaughlin D.J."/>
            <person name="Morgenstern I."/>
            <person name="Morin E."/>
            <person name="Murat C."/>
            <person name="Nagy L.G."/>
            <person name="Nolan M."/>
            <person name="Ohm R.A."/>
            <person name="Patyshakuliyeva A."/>
            <person name="Rokas A."/>
            <person name="Ruiz-Duenas F.J."/>
            <person name="Sabat G."/>
            <person name="Salamov A."/>
            <person name="Samejima M."/>
            <person name="Schmutz J."/>
            <person name="Slot J.C."/>
            <person name="St John F."/>
            <person name="Stenlid J."/>
            <person name="Sun H."/>
            <person name="Sun S."/>
            <person name="Syed K."/>
            <person name="Tsang A."/>
            <person name="Wiebenga A."/>
            <person name="Young D."/>
            <person name="Pisabarro A."/>
            <person name="Eastwood D.C."/>
            <person name="Martin F."/>
            <person name="Cullen D."/>
            <person name="Grigoriev I.V."/>
            <person name="Hibbett D.S."/>
        </authorList>
    </citation>
    <scope>NUCLEOTIDE SEQUENCE [LARGE SCALE GENOMIC DNA]</scope>
    <source>
        <strain evidence="3">FP-91666</strain>
    </source>
</reference>
<dbReference type="OrthoDB" id="3055037at2759"/>
<organism evidence="2 3">
    <name type="scientific">Stereum hirsutum (strain FP-91666)</name>
    <name type="common">White-rot fungus</name>
    <dbReference type="NCBI Taxonomy" id="721885"/>
    <lineage>
        <taxon>Eukaryota</taxon>
        <taxon>Fungi</taxon>
        <taxon>Dikarya</taxon>
        <taxon>Basidiomycota</taxon>
        <taxon>Agaricomycotina</taxon>
        <taxon>Agaricomycetes</taxon>
        <taxon>Russulales</taxon>
        <taxon>Stereaceae</taxon>
        <taxon>Stereum</taxon>
    </lineage>
</organism>
<keyword evidence="3" id="KW-1185">Reference proteome</keyword>
<dbReference type="InterPro" id="IPR040898">
    <property type="entry name" value="CxC6"/>
</dbReference>
<dbReference type="GeneID" id="18804685"/>
<dbReference type="Pfam" id="PF18721">
    <property type="entry name" value="CxC6"/>
    <property type="match status" value="1"/>
</dbReference>
<proteinExistence type="predicted"/>
<dbReference type="AlphaFoldDB" id="R7RVE1"/>
<feature type="domain" description="CxC6 like cysteine cluster associated with KDZ" evidence="1">
    <location>
        <begin position="7"/>
        <end position="73"/>
    </location>
</feature>
<dbReference type="Proteomes" id="UP000053927">
    <property type="component" value="Unassembled WGS sequence"/>
</dbReference>
<name>R7RVE1_STEHR</name>
<accession>R7RVE1</accession>
<dbReference type="EMBL" id="JH687508">
    <property type="protein sequence ID" value="EIM78951.1"/>
    <property type="molecule type" value="Genomic_DNA"/>
</dbReference>
<evidence type="ECO:0000259" key="1">
    <source>
        <dbReference type="Pfam" id="PF18721"/>
    </source>
</evidence>
<evidence type="ECO:0000313" key="3">
    <source>
        <dbReference type="Proteomes" id="UP000053927"/>
    </source>
</evidence>
<evidence type="ECO:0000313" key="2">
    <source>
        <dbReference type="EMBL" id="EIM78951.1"/>
    </source>
</evidence>
<feature type="non-terminal residue" evidence="2">
    <location>
        <position position="1"/>
    </location>
</feature>
<feature type="non-terminal residue" evidence="2">
    <location>
        <position position="86"/>
    </location>
</feature>